<feature type="transmembrane region" description="Helical" evidence="5">
    <location>
        <begin position="96"/>
        <end position="115"/>
    </location>
</feature>
<keyword evidence="9" id="KW-1185">Reference proteome</keyword>
<dbReference type="PANTHER" id="PTHR32322">
    <property type="entry name" value="INNER MEMBRANE TRANSPORTER"/>
    <property type="match status" value="1"/>
</dbReference>
<dbReference type="EMBL" id="FOQH01000002">
    <property type="protein sequence ID" value="SFH80746.1"/>
    <property type="molecule type" value="Genomic_DNA"/>
</dbReference>
<keyword evidence="2 5" id="KW-0812">Transmembrane</keyword>
<dbReference type="OrthoDB" id="321830at2"/>
<dbReference type="InterPro" id="IPR050638">
    <property type="entry name" value="AA-Vitamin_Transporters"/>
</dbReference>
<evidence type="ECO:0000256" key="2">
    <source>
        <dbReference type="ARBA" id="ARBA00022692"/>
    </source>
</evidence>
<organism evidence="8 9">
    <name type="scientific">Albimonas pacifica</name>
    <dbReference type="NCBI Taxonomy" id="1114924"/>
    <lineage>
        <taxon>Bacteria</taxon>
        <taxon>Pseudomonadati</taxon>
        <taxon>Pseudomonadota</taxon>
        <taxon>Alphaproteobacteria</taxon>
        <taxon>Rhodobacterales</taxon>
        <taxon>Paracoccaceae</taxon>
        <taxon>Albimonas</taxon>
    </lineage>
</organism>
<feature type="transmembrane region" description="Helical" evidence="5">
    <location>
        <begin position="149"/>
        <end position="166"/>
    </location>
</feature>
<evidence type="ECO:0000259" key="7">
    <source>
        <dbReference type="Pfam" id="PF00892"/>
    </source>
</evidence>
<proteinExistence type="predicted"/>
<gene>
    <name evidence="8" type="ORF">SAMN05216258_102341</name>
</gene>
<keyword evidence="6" id="KW-0732">Signal</keyword>
<accession>A0A1I3D257</accession>
<evidence type="ECO:0000313" key="8">
    <source>
        <dbReference type="EMBL" id="SFH80746.1"/>
    </source>
</evidence>
<dbReference type="Pfam" id="PF00892">
    <property type="entry name" value="EamA"/>
    <property type="match status" value="1"/>
</dbReference>
<name>A0A1I3D257_9RHOB</name>
<feature type="chain" id="PRO_5011481510" evidence="6">
    <location>
        <begin position="17"/>
        <end position="289"/>
    </location>
</feature>
<feature type="domain" description="EamA" evidence="7">
    <location>
        <begin position="152"/>
        <end position="278"/>
    </location>
</feature>
<keyword evidence="3 5" id="KW-1133">Transmembrane helix</keyword>
<evidence type="ECO:0000256" key="5">
    <source>
        <dbReference type="SAM" id="Phobius"/>
    </source>
</evidence>
<keyword evidence="4 5" id="KW-0472">Membrane</keyword>
<sequence>MIRTLGLTLTALAAFAANSVLCRAALDASALGGAAPDAAAFTALRLLSGAAMLSLLLALRAPLGPALKRAQPVSALALLAYAGLFSLAYLDLDAGIGALILFGAVQTSMFAGALWMGERPPLLRWIGAGFGLAGLAWLAAPGASAPPPGASLMMAGAGAAWGVYSLRGRGSSRPLADTAGAFVLAAPLGAALWAVAWALDAAPGLGGREAALAVASGALASGCGYAVWYAALPRLEASMAAVAQLAVPLIALAGGAVWLGEAPSPRFWVAAALILGGLGAATLAARRRG</sequence>
<feature type="transmembrane region" description="Helical" evidence="5">
    <location>
        <begin position="40"/>
        <end position="61"/>
    </location>
</feature>
<reference evidence="8 9" key="1">
    <citation type="submission" date="2016-10" db="EMBL/GenBank/DDBJ databases">
        <authorList>
            <person name="de Groot N.N."/>
        </authorList>
    </citation>
    <scope>NUCLEOTIDE SEQUENCE [LARGE SCALE GENOMIC DNA]</scope>
    <source>
        <strain evidence="8 9">CGMCC 1.11030</strain>
    </source>
</reference>
<evidence type="ECO:0000313" key="9">
    <source>
        <dbReference type="Proteomes" id="UP000199377"/>
    </source>
</evidence>
<dbReference type="GO" id="GO:0016020">
    <property type="term" value="C:membrane"/>
    <property type="evidence" value="ECO:0007669"/>
    <property type="project" value="UniProtKB-SubCell"/>
</dbReference>
<evidence type="ECO:0000256" key="4">
    <source>
        <dbReference type="ARBA" id="ARBA00023136"/>
    </source>
</evidence>
<dbReference type="InterPro" id="IPR037185">
    <property type="entry name" value="EmrE-like"/>
</dbReference>
<feature type="transmembrane region" description="Helical" evidence="5">
    <location>
        <begin position="73"/>
        <end position="90"/>
    </location>
</feature>
<feature type="transmembrane region" description="Helical" evidence="5">
    <location>
        <begin position="239"/>
        <end position="260"/>
    </location>
</feature>
<dbReference type="RefSeq" id="WP_092858308.1">
    <property type="nucleotide sequence ID" value="NZ_FOQH01000002.1"/>
</dbReference>
<protein>
    <submittedName>
        <fullName evidence="8">Threonine/homoserine efflux transporter RhtA</fullName>
    </submittedName>
</protein>
<evidence type="ECO:0000256" key="1">
    <source>
        <dbReference type="ARBA" id="ARBA00004141"/>
    </source>
</evidence>
<dbReference type="AlphaFoldDB" id="A0A1I3D257"/>
<dbReference type="Proteomes" id="UP000199377">
    <property type="component" value="Unassembled WGS sequence"/>
</dbReference>
<feature type="transmembrane region" description="Helical" evidence="5">
    <location>
        <begin position="211"/>
        <end position="232"/>
    </location>
</feature>
<comment type="subcellular location">
    <subcellularLocation>
        <location evidence="1">Membrane</location>
        <topology evidence="1">Multi-pass membrane protein</topology>
    </subcellularLocation>
</comment>
<evidence type="ECO:0000256" key="3">
    <source>
        <dbReference type="ARBA" id="ARBA00022989"/>
    </source>
</evidence>
<feature type="transmembrane region" description="Helical" evidence="5">
    <location>
        <begin position="266"/>
        <end position="285"/>
    </location>
</feature>
<feature type="transmembrane region" description="Helical" evidence="5">
    <location>
        <begin position="178"/>
        <end position="199"/>
    </location>
</feature>
<dbReference type="SUPFAM" id="SSF103481">
    <property type="entry name" value="Multidrug resistance efflux transporter EmrE"/>
    <property type="match status" value="2"/>
</dbReference>
<feature type="transmembrane region" description="Helical" evidence="5">
    <location>
        <begin position="122"/>
        <end position="143"/>
    </location>
</feature>
<dbReference type="InterPro" id="IPR000620">
    <property type="entry name" value="EamA_dom"/>
</dbReference>
<dbReference type="STRING" id="1114924.SAMN05216258_102341"/>
<dbReference type="PANTHER" id="PTHR32322:SF9">
    <property type="entry name" value="AMINO-ACID METABOLITE EFFLUX PUMP-RELATED"/>
    <property type="match status" value="1"/>
</dbReference>
<feature type="signal peptide" evidence="6">
    <location>
        <begin position="1"/>
        <end position="16"/>
    </location>
</feature>
<evidence type="ECO:0000256" key="6">
    <source>
        <dbReference type="SAM" id="SignalP"/>
    </source>
</evidence>